<evidence type="ECO:0000256" key="1">
    <source>
        <dbReference type="SAM" id="MobiDB-lite"/>
    </source>
</evidence>
<keyword evidence="2" id="KW-1133">Transmembrane helix</keyword>
<evidence type="ECO:0000256" key="2">
    <source>
        <dbReference type="SAM" id="Phobius"/>
    </source>
</evidence>
<keyword evidence="4" id="KW-1185">Reference proteome</keyword>
<feature type="region of interest" description="Disordered" evidence="1">
    <location>
        <begin position="1"/>
        <end position="20"/>
    </location>
</feature>
<dbReference type="KEGG" id="rul:UC8_16910"/>
<organism evidence="3 4">
    <name type="scientific">Roseimaritima ulvae</name>
    <dbReference type="NCBI Taxonomy" id="980254"/>
    <lineage>
        <taxon>Bacteria</taxon>
        <taxon>Pseudomonadati</taxon>
        <taxon>Planctomycetota</taxon>
        <taxon>Planctomycetia</taxon>
        <taxon>Pirellulales</taxon>
        <taxon>Pirellulaceae</taxon>
        <taxon>Roseimaritima</taxon>
    </lineage>
</organism>
<accession>A0A5B9QQA7</accession>
<dbReference type="EMBL" id="CP042914">
    <property type="protein sequence ID" value="QEG39695.1"/>
    <property type="molecule type" value="Genomic_DNA"/>
</dbReference>
<dbReference type="Proteomes" id="UP000325286">
    <property type="component" value="Chromosome"/>
</dbReference>
<evidence type="ECO:0000313" key="4">
    <source>
        <dbReference type="Proteomes" id="UP000325286"/>
    </source>
</evidence>
<sequence length="233" mass="24597">MNTPSPDHDALPNPSPHPIERRLQRLQPQPLGLDAESIVAAAANLASEQNTADEPALRPLATATPSHPWPLVVVGLSGFAVGILLTYVVMSRSIETTAPVVANPPVPVGNVEPAAVPAAQPRPERASDTPPRPSLMGESPSAPSSHLLAEVSAPFHPASGQSWLAAKQIQFDTTRILAVRGSQPRTDLVGLSANRSRMQRQSTPILQPTRTRGMGIPTVATPNQLLDELLGPL</sequence>
<feature type="region of interest" description="Disordered" evidence="1">
    <location>
        <begin position="113"/>
        <end position="144"/>
    </location>
</feature>
<gene>
    <name evidence="3" type="ORF">UC8_16910</name>
</gene>
<proteinExistence type="predicted"/>
<name>A0A5B9QQA7_9BACT</name>
<feature type="compositionally biased region" description="Basic and acidic residues" evidence="1">
    <location>
        <begin position="1"/>
        <end position="10"/>
    </location>
</feature>
<dbReference type="AlphaFoldDB" id="A0A5B9QQA7"/>
<evidence type="ECO:0000313" key="3">
    <source>
        <dbReference type="EMBL" id="QEG39695.1"/>
    </source>
</evidence>
<keyword evidence="2" id="KW-0472">Membrane</keyword>
<feature type="transmembrane region" description="Helical" evidence="2">
    <location>
        <begin position="69"/>
        <end position="89"/>
    </location>
</feature>
<protein>
    <submittedName>
        <fullName evidence="3">Uncharacterized protein</fullName>
    </submittedName>
</protein>
<reference evidence="3 4" key="1">
    <citation type="submission" date="2019-08" db="EMBL/GenBank/DDBJ databases">
        <title>Deep-cultivation of Planctomycetes and their phenomic and genomic characterization uncovers novel biology.</title>
        <authorList>
            <person name="Wiegand S."/>
            <person name="Jogler M."/>
            <person name="Boedeker C."/>
            <person name="Pinto D."/>
            <person name="Vollmers J."/>
            <person name="Rivas-Marin E."/>
            <person name="Kohn T."/>
            <person name="Peeters S.H."/>
            <person name="Heuer A."/>
            <person name="Rast P."/>
            <person name="Oberbeckmann S."/>
            <person name="Bunk B."/>
            <person name="Jeske O."/>
            <person name="Meyerdierks A."/>
            <person name="Storesund J.E."/>
            <person name="Kallscheuer N."/>
            <person name="Luecker S."/>
            <person name="Lage O.M."/>
            <person name="Pohl T."/>
            <person name="Merkel B.J."/>
            <person name="Hornburger P."/>
            <person name="Mueller R.-W."/>
            <person name="Bruemmer F."/>
            <person name="Labrenz M."/>
            <person name="Spormann A.M."/>
            <person name="Op den Camp H."/>
            <person name="Overmann J."/>
            <person name="Amann R."/>
            <person name="Jetten M.S.M."/>
            <person name="Mascher T."/>
            <person name="Medema M.H."/>
            <person name="Devos D.P."/>
            <person name="Kaster A.-K."/>
            <person name="Ovreas L."/>
            <person name="Rohde M."/>
            <person name="Galperin M.Y."/>
            <person name="Jogler C."/>
        </authorList>
    </citation>
    <scope>NUCLEOTIDE SEQUENCE [LARGE SCALE GENOMIC DNA]</scope>
    <source>
        <strain evidence="3 4">UC8</strain>
    </source>
</reference>
<keyword evidence="2" id="KW-0812">Transmembrane</keyword>
<dbReference type="RefSeq" id="WP_068133376.1">
    <property type="nucleotide sequence ID" value="NZ_CP042914.1"/>
</dbReference>